<dbReference type="SMART" id="SM00086">
    <property type="entry name" value="PAC"/>
    <property type="match status" value="1"/>
</dbReference>
<feature type="transmembrane region" description="Helical" evidence="17">
    <location>
        <begin position="20"/>
        <end position="41"/>
    </location>
</feature>
<dbReference type="Pfam" id="PF02518">
    <property type="entry name" value="HATPase_c"/>
    <property type="match status" value="1"/>
</dbReference>
<dbReference type="PANTHER" id="PTHR43065">
    <property type="entry name" value="SENSOR HISTIDINE KINASE"/>
    <property type="match status" value="1"/>
</dbReference>
<feature type="coiled-coil region" evidence="16">
    <location>
        <begin position="441"/>
        <end position="475"/>
    </location>
</feature>
<evidence type="ECO:0000256" key="8">
    <source>
        <dbReference type="ARBA" id="ARBA00022692"/>
    </source>
</evidence>
<dbReference type="InterPro" id="IPR035965">
    <property type="entry name" value="PAS-like_dom_sf"/>
</dbReference>
<dbReference type="Proteomes" id="UP000626148">
    <property type="component" value="Unassembled WGS sequence"/>
</dbReference>
<keyword evidence="9" id="KW-0547">Nucleotide-binding</keyword>
<gene>
    <name evidence="21" type="ORF">GCM10007392_22190</name>
</gene>
<dbReference type="InterPro" id="IPR001610">
    <property type="entry name" value="PAC"/>
</dbReference>
<feature type="domain" description="PAC" evidence="20">
    <location>
        <begin position="403"/>
        <end position="453"/>
    </location>
</feature>
<keyword evidence="8 17" id="KW-0812">Transmembrane</keyword>
<keyword evidence="16" id="KW-0175">Coiled coil</keyword>
<evidence type="ECO:0000256" key="6">
    <source>
        <dbReference type="ARBA" id="ARBA00022553"/>
    </source>
</evidence>
<evidence type="ECO:0000256" key="5">
    <source>
        <dbReference type="ARBA" id="ARBA00022519"/>
    </source>
</evidence>
<evidence type="ECO:0000256" key="11">
    <source>
        <dbReference type="ARBA" id="ARBA00022840"/>
    </source>
</evidence>
<keyword evidence="4" id="KW-1003">Cell membrane</keyword>
<dbReference type="SUPFAM" id="SSF55874">
    <property type="entry name" value="ATPase domain of HSP90 chaperone/DNA topoisomerase II/histidine kinase"/>
    <property type="match status" value="1"/>
</dbReference>
<dbReference type="PRINTS" id="PR00344">
    <property type="entry name" value="BCTRLSENSOR"/>
</dbReference>
<dbReference type="AlphaFoldDB" id="A0A918N9P6"/>
<evidence type="ECO:0000256" key="12">
    <source>
        <dbReference type="ARBA" id="ARBA00022989"/>
    </source>
</evidence>
<dbReference type="InterPro" id="IPR036097">
    <property type="entry name" value="HisK_dim/P_sf"/>
</dbReference>
<dbReference type="PROSITE" id="PS50109">
    <property type="entry name" value="HIS_KIN"/>
    <property type="match status" value="1"/>
</dbReference>
<keyword evidence="12 17" id="KW-1133">Transmembrane helix</keyword>
<evidence type="ECO:0000256" key="17">
    <source>
        <dbReference type="SAM" id="Phobius"/>
    </source>
</evidence>
<dbReference type="PANTHER" id="PTHR43065:SF46">
    <property type="entry name" value="C4-DICARBOXYLATE TRANSPORT SENSOR PROTEIN DCTB"/>
    <property type="match status" value="1"/>
</dbReference>
<dbReference type="PROSITE" id="PS50112">
    <property type="entry name" value="PAS"/>
    <property type="match status" value="1"/>
</dbReference>
<dbReference type="SMART" id="SM00388">
    <property type="entry name" value="HisKA"/>
    <property type="match status" value="1"/>
</dbReference>
<dbReference type="GO" id="GO:0005886">
    <property type="term" value="C:plasma membrane"/>
    <property type="evidence" value="ECO:0007669"/>
    <property type="project" value="UniProtKB-SubCell"/>
</dbReference>
<protein>
    <recommendedName>
        <fullName evidence="15">C4-dicarboxylate transport sensor protein DctB</fullName>
        <ecNumber evidence="3">2.7.13.3</ecNumber>
    </recommendedName>
</protein>
<evidence type="ECO:0000256" key="15">
    <source>
        <dbReference type="ARBA" id="ARBA00073143"/>
    </source>
</evidence>
<evidence type="ECO:0000256" key="4">
    <source>
        <dbReference type="ARBA" id="ARBA00022475"/>
    </source>
</evidence>
<dbReference type="EC" id="2.7.13.3" evidence="3"/>
<dbReference type="EMBL" id="BMXR01000005">
    <property type="protein sequence ID" value="GGX54395.1"/>
    <property type="molecule type" value="Genomic_DNA"/>
</dbReference>
<dbReference type="SUPFAM" id="SSF47384">
    <property type="entry name" value="Homodimeric domain of signal transducing histidine kinase"/>
    <property type="match status" value="1"/>
</dbReference>
<keyword evidence="22" id="KW-1185">Reference proteome</keyword>
<dbReference type="Gene3D" id="1.10.287.130">
    <property type="match status" value="1"/>
</dbReference>
<evidence type="ECO:0000313" key="22">
    <source>
        <dbReference type="Proteomes" id="UP000626148"/>
    </source>
</evidence>
<evidence type="ECO:0000256" key="16">
    <source>
        <dbReference type="SAM" id="Coils"/>
    </source>
</evidence>
<dbReference type="InterPro" id="IPR003594">
    <property type="entry name" value="HATPase_dom"/>
</dbReference>
<evidence type="ECO:0000256" key="7">
    <source>
        <dbReference type="ARBA" id="ARBA00022679"/>
    </source>
</evidence>
<keyword evidence="7" id="KW-0808">Transferase</keyword>
<keyword evidence="13" id="KW-0902">Two-component regulatory system</keyword>
<keyword evidence="6" id="KW-0597">Phosphoprotein</keyword>
<dbReference type="GO" id="GO:0000155">
    <property type="term" value="F:phosphorelay sensor kinase activity"/>
    <property type="evidence" value="ECO:0007669"/>
    <property type="project" value="InterPro"/>
</dbReference>
<evidence type="ECO:0000256" key="10">
    <source>
        <dbReference type="ARBA" id="ARBA00022777"/>
    </source>
</evidence>
<dbReference type="InterPro" id="IPR005467">
    <property type="entry name" value="His_kinase_dom"/>
</dbReference>
<dbReference type="CDD" id="cd00130">
    <property type="entry name" value="PAS"/>
    <property type="match status" value="1"/>
</dbReference>
<evidence type="ECO:0000313" key="21">
    <source>
        <dbReference type="EMBL" id="GGX54395.1"/>
    </source>
</evidence>
<dbReference type="Gene3D" id="3.30.450.20">
    <property type="entry name" value="PAS domain"/>
    <property type="match status" value="3"/>
</dbReference>
<comment type="catalytic activity">
    <reaction evidence="1">
        <text>ATP + protein L-histidine = ADP + protein N-phospho-L-histidine.</text>
        <dbReference type="EC" id="2.7.13.3"/>
    </reaction>
</comment>
<dbReference type="PIRSF" id="PIRSF036431">
    <property type="entry name" value="STHK_DctB"/>
    <property type="match status" value="1"/>
</dbReference>
<comment type="caution">
    <text evidence="21">The sequence shown here is derived from an EMBL/GenBank/DDBJ whole genome shotgun (WGS) entry which is preliminary data.</text>
</comment>
<reference evidence="21" key="2">
    <citation type="submission" date="2020-09" db="EMBL/GenBank/DDBJ databases">
        <authorList>
            <person name="Sun Q."/>
            <person name="Kim S."/>
        </authorList>
    </citation>
    <scope>NUCLEOTIDE SEQUENCE</scope>
    <source>
        <strain evidence="21">KCTC 22169</strain>
    </source>
</reference>
<dbReference type="Pfam" id="PF00512">
    <property type="entry name" value="HisKA"/>
    <property type="match status" value="1"/>
</dbReference>
<dbReference type="SUPFAM" id="SSF55785">
    <property type="entry name" value="PYP-like sensor domain (PAS domain)"/>
    <property type="match status" value="1"/>
</dbReference>
<dbReference type="SUPFAM" id="SSF103190">
    <property type="entry name" value="Sensory domain-like"/>
    <property type="match status" value="1"/>
</dbReference>
<evidence type="ECO:0000256" key="2">
    <source>
        <dbReference type="ARBA" id="ARBA00004429"/>
    </source>
</evidence>
<dbReference type="RefSeq" id="WP_189608615.1">
    <property type="nucleotide sequence ID" value="NZ_BMXR01000005.1"/>
</dbReference>
<evidence type="ECO:0000256" key="13">
    <source>
        <dbReference type="ARBA" id="ARBA00023012"/>
    </source>
</evidence>
<dbReference type="CDD" id="cd12914">
    <property type="entry name" value="PDC1_DGC_like"/>
    <property type="match status" value="1"/>
</dbReference>
<proteinExistence type="predicted"/>
<name>A0A918N9P6_9GAMM</name>
<feature type="domain" description="PAS" evidence="19">
    <location>
        <begin position="344"/>
        <end position="385"/>
    </location>
</feature>
<feature type="domain" description="Histidine kinase" evidence="18">
    <location>
        <begin position="491"/>
        <end position="706"/>
    </location>
</feature>
<dbReference type="InterPro" id="IPR000014">
    <property type="entry name" value="PAS"/>
</dbReference>
<evidence type="ECO:0000259" key="20">
    <source>
        <dbReference type="PROSITE" id="PS50113"/>
    </source>
</evidence>
<dbReference type="InterPro" id="IPR036890">
    <property type="entry name" value="HATPase_C_sf"/>
</dbReference>
<comment type="subcellular location">
    <subcellularLocation>
        <location evidence="2">Cell inner membrane</location>
        <topology evidence="2">Multi-pass membrane protein</topology>
    </subcellularLocation>
</comment>
<dbReference type="InterPro" id="IPR004358">
    <property type="entry name" value="Sig_transdc_His_kin-like_C"/>
</dbReference>
<dbReference type="CDD" id="cd00082">
    <property type="entry name" value="HisKA"/>
    <property type="match status" value="1"/>
</dbReference>
<accession>A0A918N9P6</accession>
<dbReference type="SMART" id="SM00387">
    <property type="entry name" value="HATPase_c"/>
    <property type="match status" value="1"/>
</dbReference>
<dbReference type="GO" id="GO:0005524">
    <property type="term" value="F:ATP binding"/>
    <property type="evidence" value="ECO:0007669"/>
    <property type="project" value="UniProtKB-KW"/>
</dbReference>
<dbReference type="InterPro" id="IPR000700">
    <property type="entry name" value="PAS-assoc_C"/>
</dbReference>
<dbReference type="InterPro" id="IPR017055">
    <property type="entry name" value="Sig_transdc_His_kinase_DctB"/>
</dbReference>
<evidence type="ECO:0000259" key="18">
    <source>
        <dbReference type="PROSITE" id="PS50109"/>
    </source>
</evidence>
<keyword evidence="11" id="KW-0067">ATP-binding</keyword>
<evidence type="ECO:0000256" key="1">
    <source>
        <dbReference type="ARBA" id="ARBA00000085"/>
    </source>
</evidence>
<evidence type="ECO:0000256" key="9">
    <source>
        <dbReference type="ARBA" id="ARBA00022741"/>
    </source>
</evidence>
<reference evidence="21" key="1">
    <citation type="journal article" date="2014" name="Int. J. Syst. Evol. Microbiol.">
        <title>Complete genome sequence of Corynebacterium casei LMG S-19264T (=DSM 44701T), isolated from a smear-ripened cheese.</title>
        <authorList>
            <consortium name="US DOE Joint Genome Institute (JGI-PGF)"/>
            <person name="Walter F."/>
            <person name="Albersmeier A."/>
            <person name="Kalinowski J."/>
            <person name="Ruckert C."/>
        </authorList>
    </citation>
    <scope>NUCLEOTIDE SEQUENCE</scope>
    <source>
        <strain evidence="21">KCTC 22169</strain>
    </source>
</reference>
<evidence type="ECO:0000256" key="14">
    <source>
        <dbReference type="ARBA" id="ARBA00023136"/>
    </source>
</evidence>
<keyword evidence="5" id="KW-0997">Cell inner membrane</keyword>
<dbReference type="InterPro" id="IPR003661">
    <property type="entry name" value="HisK_dim/P_dom"/>
</dbReference>
<evidence type="ECO:0000259" key="19">
    <source>
        <dbReference type="PROSITE" id="PS50112"/>
    </source>
</evidence>
<keyword evidence="10 21" id="KW-0418">Kinase</keyword>
<dbReference type="NCBIfam" id="TIGR00229">
    <property type="entry name" value="sensory_box"/>
    <property type="match status" value="1"/>
</dbReference>
<dbReference type="Gene3D" id="3.30.565.10">
    <property type="entry name" value="Histidine kinase-like ATPase, C-terminal domain"/>
    <property type="match status" value="1"/>
</dbReference>
<organism evidence="21 22">
    <name type="scientific">Saccharospirillum salsuginis</name>
    <dbReference type="NCBI Taxonomy" id="418750"/>
    <lineage>
        <taxon>Bacteria</taxon>
        <taxon>Pseudomonadati</taxon>
        <taxon>Pseudomonadota</taxon>
        <taxon>Gammaproteobacteria</taxon>
        <taxon>Oceanospirillales</taxon>
        <taxon>Saccharospirillaceae</taxon>
        <taxon>Saccharospirillum</taxon>
    </lineage>
</organism>
<dbReference type="Gene3D" id="6.10.250.3020">
    <property type="match status" value="1"/>
</dbReference>
<dbReference type="InterPro" id="IPR029151">
    <property type="entry name" value="Sensor-like_sf"/>
</dbReference>
<dbReference type="PROSITE" id="PS50113">
    <property type="entry name" value="PAC"/>
    <property type="match status" value="1"/>
</dbReference>
<keyword evidence="14 17" id="KW-0472">Membrane</keyword>
<evidence type="ECO:0000256" key="3">
    <source>
        <dbReference type="ARBA" id="ARBA00012438"/>
    </source>
</evidence>
<dbReference type="FunFam" id="1.10.287.130:FF:000049">
    <property type="entry name" value="C4-dicarboxylate transport sensor protein DctB"/>
    <property type="match status" value="1"/>
</dbReference>
<sequence length="713" mass="78817">MTTPNAVSPSPFRAIRSLPFWLATAFIGLVLLLILTDRYWLRLELDRTADRAEQRLGVYQTSLQATIDRHFYLPRILASDPRIVDALADPEGPPARATSELLARINLQAGSDEIFLMDTTGLTRWSSNFRSETSFVGNNYGYRPYFASAMAGEPGFYFAVGATSGKPGLFLSAPVVDQLDSISGVIVVKIDLGPLEASWAESGDAVWVTDREGIVFLSSSPQWHYVATRPLSTEHRLRLIETRQYGSQPVRELTAVTDWSGERWSGFDLGGEAGTHILFGSPVGGYPWTMHLRLPLAEVHRQVRWGQALAVLLALTATGGILYGRERRRRASAQQAVIRLTEEREHHQRAIIQNTDAGLFNLDADLHPLFINEKARELFGLRHDDSDLRPDRLIHPWRTDGAGTYRAEGQRLDGSRFPVLVTLNPIRVGQQDEFILTVQDITELTQAQLALEQANEALEQRVEERTRDLKAAQAALAQNQKLAALGRMSSAIAHEINQPITALSNYTASSRLLLERQKVDDVDRNLGRIESLVDRLSRLSRQLRIFAGKRNTGSAPVSLTQPIHYALDLLEPRMQELGVSCTLDVDRDATVQANTMFLEQILVNLIGNALDALQGQPEPRIHIDLKPAPDQPAGVQLSLTDNGPGMDDDQLAHAFEPFFTTKKIGDGLGLGLAISYNLAHDMGATLAVTSAPGEGTTFTLTFATADWMETETP</sequence>